<dbReference type="Proteomes" id="UP000316217">
    <property type="component" value="Unassembled WGS sequence"/>
</dbReference>
<dbReference type="CDD" id="cd02440">
    <property type="entry name" value="AdoMet_MTases"/>
    <property type="match status" value="1"/>
</dbReference>
<evidence type="ECO:0000256" key="3">
    <source>
        <dbReference type="ARBA" id="ARBA00022679"/>
    </source>
</evidence>
<accession>A0A429GV98</accession>
<evidence type="ECO:0000313" key="9">
    <source>
        <dbReference type="Proteomes" id="UP000277582"/>
    </source>
</evidence>
<evidence type="ECO:0000313" key="8">
    <source>
        <dbReference type="EMBL" id="RZN58324.1"/>
    </source>
</evidence>
<sequence length="317" mass="35767">MFSSNEIPSGLLKPSFEEKYRKMLGNEYGEFLSFLAKRTRKSIRINKMKGKKEDIIALLSEDGWNLKEIPWYSYGFWIEPQAEGIGNTIAHKLGLIYVQEAASMVPPVVLDPKPGEFILDLAAAPGSKTTQISEMMEWRGVIVANDVSPSRINALSSNVQRMGCINVVISRADGRRIYRMYGEIFDRVLLDAPCSSIGQVRRSWEALKRWNQNLVERISVLQKSLAIAAYKALKPGGLMVYSTCTFDPEENEFVVQSLVDKGAEIVKSKIPGMRTREGLVEWNGVKLDDSLAYTHRIYPHLNDTEGFYVALIRKVPV</sequence>
<dbReference type="PRINTS" id="PR02008">
    <property type="entry name" value="RCMTFAMILY"/>
</dbReference>
<dbReference type="GO" id="GO:0006396">
    <property type="term" value="P:RNA processing"/>
    <property type="evidence" value="ECO:0007669"/>
    <property type="project" value="InterPro"/>
</dbReference>
<proteinExistence type="predicted"/>
<dbReference type="InterPro" id="IPR011023">
    <property type="entry name" value="Nop2p"/>
</dbReference>
<dbReference type="OrthoDB" id="14725at2157"/>
<dbReference type="AlphaFoldDB" id="A0A429GV98"/>
<dbReference type="Proteomes" id="UP000277582">
    <property type="component" value="Unassembled WGS sequence"/>
</dbReference>
<organism evidence="7 9">
    <name type="scientific">Candidatus Methanodesulfokora washburnensis</name>
    <dbReference type="NCBI Taxonomy" id="2478471"/>
    <lineage>
        <taxon>Archaea</taxon>
        <taxon>Thermoproteota</taxon>
        <taxon>Candidatus Korarchaeia</taxon>
        <taxon>Candidatus Korarchaeia incertae sedis</taxon>
        <taxon>Candidatus Methanodesulfokora</taxon>
    </lineage>
</organism>
<keyword evidence="2 7" id="KW-0489">Methyltransferase</keyword>
<dbReference type="Pfam" id="PF01189">
    <property type="entry name" value="Methyltr_RsmB-F"/>
    <property type="match status" value="1"/>
</dbReference>
<keyword evidence="1" id="KW-0963">Cytoplasm</keyword>
<protein>
    <submittedName>
        <fullName evidence="7">RsmB/NOP family class I SAM-dependent RNA methyltransferase</fullName>
    </submittedName>
</protein>
<evidence type="ECO:0000313" key="7">
    <source>
        <dbReference type="EMBL" id="RSN77784.1"/>
    </source>
</evidence>
<dbReference type="GO" id="GO:0008757">
    <property type="term" value="F:S-adenosylmethionine-dependent methyltransferase activity"/>
    <property type="evidence" value="ECO:0007669"/>
    <property type="project" value="InterPro"/>
</dbReference>
<dbReference type="InterPro" id="IPR049560">
    <property type="entry name" value="MeTrfase_RsmB-F_NOP2_cat"/>
</dbReference>
<comment type="caution">
    <text evidence="7">The sequence shown here is derived from an EMBL/GenBank/DDBJ whole genome shotgun (WGS) entry which is preliminary data.</text>
</comment>
<dbReference type="InterPro" id="IPR029063">
    <property type="entry name" value="SAM-dependent_MTases_sf"/>
</dbReference>
<keyword evidence="5" id="KW-0694">RNA-binding</keyword>
<evidence type="ECO:0000259" key="6">
    <source>
        <dbReference type="PROSITE" id="PS51686"/>
    </source>
</evidence>
<dbReference type="NCBIfam" id="TIGR00446">
    <property type="entry name" value="nop2p"/>
    <property type="match status" value="1"/>
</dbReference>
<reference evidence="8 10" key="2">
    <citation type="journal article" date="2019" name="Nat. Microbiol.">
        <title>Wide diversity of methane and short-chain alkane metabolisms in uncultured archaea.</title>
        <authorList>
            <person name="Borrel G."/>
            <person name="Adam P.S."/>
            <person name="McKay L.J."/>
            <person name="Chen L.X."/>
            <person name="Sierra-Garcia I.N."/>
            <person name="Sieber C.M."/>
            <person name="Letourneur Q."/>
            <person name="Ghozlane A."/>
            <person name="Andersen G.L."/>
            <person name="Li W.J."/>
            <person name="Hallam S.J."/>
            <person name="Muyzer G."/>
            <person name="de Oliveira V.M."/>
            <person name="Inskeep W.P."/>
            <person name="Banfield J.F."/>
            <person name="Gribaldo S."/>
        </authorList>
    </citation>
    <scope>NUCLEOTIDE SEQUENCE [LARGE SCALE GENOMIC DNA]</scope>
    <source>
        <strain evidence="8">NM4</strain>
    </source>
</reference>
<dbReference type="Gene3D" id="3.40.50.150">
    <property type="entry name" value="Vaccinia Virus protein VP39"/>
    <property type="match status" value="1"/>
</dbReference>
<dbReference type="EMBL" id="RCOS01000027">
    <property type="protein sequence ID" value="RSN77784.1"/>
    <property type="molecule type" value="Genomic_DNA"/>
</dbReference>
<dbReference type="Pfam" id="PF17125">
    <property type="entry name" value="Methyltr_RsmF_N"/>
    <property type="match status" value="1"/>
</dbReference>
<reference evidence="7 9" key="1">
    <citation type="submission" date="2018-10" db="EMBL/GenBank/DDBJ databases">
        <title>Co-occurring genomic capacity for anaerobic methane metabolism and dissimilatory sulfite reduction discovered in the Korarchaeota.</title>
        <authorList>
            <person name="Mckay L.J."/>
            <person name="Dlakic M."/>
            <person name="Fields M.W."/>
            <person name="Delmont T.O."/>
            <person name="Eren A.M."/>
            <person name="Jay Z.J."/>
            <person name="Klingelsmith K.B."/>
            <person name="Rusch D.B."/>
            <person name="Inskeep W.P."/>
        </authorList>
    </citation>
    <scope>NUCLEOTIDE SEQUENCE [LARGE SCALE GENOMIC DNA]</scope>
    <source>
        <strain evidence="7 9">MDKW</strain>
    </source>
</reference>
<evidence type="ECO:0000313" key="10">
    <source>
        <dbReference type="Proteomes" id="UP000316217"/>
    </source>
</evidence>
<dbReference type="RefSeq" id="WP_125670398.1">
    <property type="nucleotide sequence ID" value="NZ_RCOS01000027.1"/>
</dbReference>
<dbReference type="InterPro" id="IPR001678">
    <property type="entry name" value="MeTrfase_RsmB-F_NOP2_dom"/>
</dbReference>
<evidence type="ECO:0000256" key="1">
    <source>
        <dbReference type="ARBA" id="ARBA00022490"/>
    </source>
</evidence>
<dbReference type="InterPro" id="IPR031341">
    <property type="entry name" value="Methyltr_RsmF_N"/>
</dbReference>
<dbReference type="PANTHER" id="PTHR22807">
    <property type="entry name" value="NOP2 YEAST -RELATED NOL1/NOP2/FMU SUN DOMAIN-CONTAINING"/>
    <property type="match status" value="1"/>
</dbReference>
<evidence type="ECO:0000256" key="4">
    <source>
        <dbReference type="ARBA" id="ARBA00022691"/>
    </source>
</evidence>
<dbReference type="InterPro" id="IPR023267">
    <property type="entry name" value="RCMT"/>
</dbReference>
<keyword evidence="3 7" id="KW-0808">Transferase</keyword>
<dbReference type="EMBL" id="RXII01000120">
    <property type="protein sequence ID" value="RZN58324.1"/>
    <property type="molecule type" value="Genomic_DNA"/>
</dbReference>
<dbReference type="PANTHER" id="PTHR22807:SF30">
    <property type="entry name" value="28S RRNA (CYTOSINE(4447)-C(5))-METHYLTRANSFERASE-RELATED"/>
    <property type="match status" value="1"/>
</dbReference>
<evidence type="ECO:0000256" key="5">
    <source>
        <dbReference type="ARBA" id="ARBA00022884"/>
    </source>
</evidence>
<dbReference type="GO" id="GO:0003723">
    <property type="term" value="F:RNA binding"/>
    <property type="evidence" value="ECO:0007669"/>
    <property type="project" value="UniProtKB-KW"/>
</dbReference>
<dbReference type="Gene3D" id="3.30.70.1170">
    <property type="entry name" value="Sun protein, domain 3"/>
    <property type="match status" value="1"/>
</dbReference>
<keyword evidence="9" id="KW-1185">Reference proteome</keyword>
<feature type="domain" description="SAM-dependent MTase RsmB/NOP-type" evidence="6">
    <location>
        <begin position="31"/>
        <end position="315"/>
    </location>
</feature>
<dbReference type="GO" id="GO:0008173">
    <property type="term" value="F:RNA methyltransferase activity"/>
    <property type="evidence" value="ECO:0007669"/>
    <property type="project" value="InterPro"/>
</dbReference>
<keyword evidence="4" id="KW-0949">S-adenosyl-L-methionine</keyword>
<evidence type="ECO:0000256" key="2">
    <source>
        <dbReference type="ARBA" id="ARBA00022603"/>
    </source>
</evidence>
<dbReference type="PROSITE" id="PS51686">
    <property type="entry name" value="SAM_MT_RSMB_NOP"/>
    <property type="match status" value="1"/>
</dbReference>
<dbReference type="GO" id="GO:0001510">
    <property type="term" value="P:RNA methylation"/>
    <property type="evidence" value="ECO:0007669"/>
    <property type="project" value="InterPro"/>
</dbReference>
<gene>
    <name evidence="7" type="ORF">D6D85_02030</name>
    <name evidence="8" type="ORF">EF810_07670</name>
</gene>
<name>A0A429GV98_9CREN</name>
<dbReference type="SUPFAM" id="SSF53335">
    <property type="entry name" value="S-adenosyl-L-methionine-dependent methyltransferases"/>
    <property type="match status" value="1"/>
</dbReference>